<reference evidence="2 3" key="1">
    <citation type="journal article" date="2012" name="PLoS Pathog.">
        <title>The genome of the obligate intracellular parasite Trachipleistophora hominis: new insights into microsporidian genome dynamics and reductive evolution.</title>
        <authorList>
            <person name="Heinz E."/>
            <person name="Williams T.A."/>
            <person name="Nakjang S."/>
            <person name="Noel C.J."/>
            <person name="Swan D.C."/>
            <person name="Goldberg A.V."/>
            <person name="Harris S.R."/>
            <person name="Weinmaier T."/>
            <person name="Markert S."/>
            <person name="Becher D."/>
            <person name="Bernhardt J."/>
            <person name="Dagan T."/>
            <person name="Hacker C."/>
            <person name="Lucocq J.M."/>
            <person name="Schweder T."/>
            <person name="Rattei T."/>
            <person name="Hall N."/>
            <person name="Hirt R.P."/>
            <person name="Embley T.M."/>
        </authorList>
    </citation>
    <scope>NUCLEOTIDE SEQUENCE [LARGE SCALE GENOMIC DNA]</scope>
</reference>
<dbReference type="HOGENOM" id="CLU_1983123_0_0_1"/>
<feature type="transmembrane region" description="Helical" evidence="1">
    <location>
        <begin position="7"/>
        <end position="27"/>
    </location>
</feature>
<dbReference type="OrthoDB" id="10367725at2759"/>
<keyword evidence="1" id="KW-0812">Transmembrane</keyword>
<proteinExistence type="predicted"/>
<keyword evidence="3" id="KW-1185">Reference proteome</keyword>
<dbReference type="OMA" id="IHFNEEY"/>
<protein>
    <submittedName>
        <fullName evidence="2">Uncharacterized protein</fullName>
    </submittedName>
</protein>
<dbReference type="Proteomes" id="UP000011185">
    <property type="component" value="Unassembled WGS sequence"/>
</dbReference>
<dbReference type="EMBL" id="JH993941">
    <property type="protein sequence ID" value="ELQ75577.1"/>
    <property type="molecule type" value="Genomic_DNA"/>
</dbReference>
<evidence type="ECO:0000256" key="1">
    <source>
        <dbReference type="SAM" id="Phobius"/>
    </source>
</evidence>
<sequence>MLVNERLFLRNMFLAIILSIITIFIHFNEEYRVEVNQITTKNNKLHKFLELNTNNYRELLSDDWILSVNYKINPYEDMNIYELLYTVNIASLSLDSFENVRIFDLLNLSKVPGFFLRHKWCNIRTR</sequence>
<gene>
    <name evidence="2" type="ORF">THOM_1440</name>
</gene>
<keyword evidence="1" id="KW-0472">Membrane</keyword>
<evidence type="ECO:0000313" key="3">
    <source>
        <dbReference type="Proteomes" id="UP000011185"/>
    </source>
</evidence>
<evidence type="ECO:0000313" key="2">
    <source>
        <dbReference type="EMBL" id="ELQ75577.1"/>
    </source>
</evidence>
<dbReference type="AlphaFoldDB" id="L7JXU7"/>
<name>L7JXU7_TRAHO</name>
<accession>L7JXU7</accession>
<dbReference type="InParanoid" id="L7JXU7"/>
<organism evidence="2 3">
    <name type="scientific">Trachipleistophora hominis</name>
    <name type="common">Microsporidian parasite</name>
    <dbReference type="NCBI Taxonomy" id="72359"/>
    <lineage>
        <taxon>Eukaryota</taxon>
        <taxon>Fungi</taxon>
        <taxon>Fungi incertae sedis</taxon>
        <taxon>Microsporidia</taxon>
        <taxon>Pleistophoridae</taxon>
        <taxon>Trachipleistophora</taxon>
    </lineage>
</organism>
<dbReference type="VEuPathDB" id="MicrosporidiaDB:THOM_1440"/>
<keyword evidence="1" id="KW-1133">Transmembrane helix</keyword>